<accession>A0A0R2NSJ0</accession>
<evidence type="ECO:0000256" key="7">
    <source>
        <dbReference type="SAM" id="Phobius"/>
    </source>
</evidence>
<dbReference type="InterPro" id="IPR027469">
    <property type="entry name" value="Cation_efflux_TMD_sf"/>
</dbReference>
<feature type="transmembrane region" description="Helical" evidence="7">
    <location>
        <begin position="115"/>
        <end position="137"/>
    </location>
</feature>
<dbReference type="AlphaFoldDB" id="A0A0R2NSJ0"/>
<dbReference type="Pfam" id="PF01545">
    <property type="entry name" value="Cation_efflux"/>
    <property type="match status" value="1"/>
</dbReference>
<protein>
    <submittedName>
        <fullName evidence="10">Cation efflux family protein</fullName>
    </submittedName>
</protein>
<feature type="transmembrane region" description="Helical" evidence="7">
    <location>
        <begin position="76"/>
        <end position="95"/>
    </location>
</feature>
<proteinExistence type="inferred from homology"/>
<dbReference type="EMBL" id="AYGX02000100">
    <property type="protein sequence ID" value="KRO26915.1"/>
    <property type="molecule type" value="Genomic_DNA"/>
</dbReference>
<reference evidence="10 11" key="1">
    <citation type="journal article" date="2015" name="Genome Announc.">
        <title>Expanding the biotechnology potential of lactobacilli through comparative genomics of 213 strains and associated genera.</title>
        <authorList>
            <person name="Sun Z."/>
            <person name="Harris H.M."/>
            <person name="McCann A."/>
            <person name="Guo C."/>
            <person name="Argimon S."/>
            <person name="Zhang W."/>
            <person name="Yang X."/>
            <person name="Jeffery I.B."/>
            <person name="Cooney J.C."/>
            <person name="Kagawa T.F."/>
            <person name="Liu W."/>
            <person name="Song Y."/>
            <person name="Salvetti E."/>
            <person name="Wrobel A."/>
            <person name="Rasinkangas P."/>
            <person name="Parkhill J."/>
            <person name="Rea M.C."/>
            <person name="O'Sullivan O."/>
            <person name="Ritari J."/>
            <person name="Douillard F.P."/>
            <person name="Paul Ross R."/>
            <person name="Yang R."/>
            <person name="Briner A.E."/>
            <person name="Felis G.E."/>
            <person name="de Vos W.M."/>
            <person name="Barrangou R."/>
            <person name="Klaenhammer T.R."/>
            <person name="Caufield P.W."/>
            <person name="Cui Y."/>
            <person name="Zhang H."/>
            <person name="O'Toole P.W."/>
        </authorList>
    </citation>
    <scope>NUCLEOTIDE SEQUENCE [LARGE SCALE GENOMIC DNA]</scope>
    <source>
        <strain evidence="10 11">DSM 21115</strain>
    </source>
</reference>
<dbReference type="InterPro" id="IPR050291">
    <property type="entry name" value="CDF_Transporter"/>
</dbReference>
<dbReference type="InterPro" id="IPR002524">
    <property type="entry name" value="Cation_efflux"/>
</dbReference>
<keyword evidence="5 7" id="KW-1133">Transmembrane helix</keyword>
<evidence type="ECO:0000313" key="10">
    <source>
        <dbReference type="EMBL" id="KRO26915.1"/>
    </source>
</evidence>
<comment type="similarity">
    <text evidence="2">Belongs to the cation diffusion facilitator (CDF) transporter (TC 2.A.4) family.</text>
</comment>
<feature type="transmembrane region" description="Helical" evidence="7">
    <location>
        <begin position="187"/>
        <end position="207"/>
    </location>
</feature>
<keyword evidence="6 7" id="KW-0472">Membrane</keyword>
<evidence type="ECO:0000256" key="6">
    <source>
        <dbReference type="ARBA" id="ARBA00023136"/>
    </source>
</evidence>
<dbReference type="GO" id="GO:0008324">
    <property type="term" value="F:monoatomic cation transmembrane transporter activity"/>
    <property type="evidence" value="ECO:0007669"/>
    <property type="project" value="InterPro"/>
</dbReference>
<evidence type="ECO:0000259" key="9">
    <source>
        <dbReference type="Pfam" id="PF16916"/>
    </source>
</evidence>
<evidence type="ECO:0000256" key="2">
    <source>
        <dbReference type="ARBA" id="ARBA00008114"/>
    </source>
</evidence>
<keyword evidence="4 7" id="KW-0812">Transmembrane</keyword>
<evidence type="ECO:0000256" key="1">
    <source>
        <dbReference type="ARBA" id="ARBA00004141"/>
    </source>
</evidence>
<keyword evidence="11" id="KW-1185">Reference proteome</keyword>
<evidence type="ECO:0000313" key="11">
    <source>
        <dbReference type="Proteomes" id="UP000050920"/>
    </source>
</evidence>
<dbReference type="InterPro" id="IPR058533">
    <property type="entry name" value="Cation_efflux_TM"/>
</dbReference>
<gene>
    <name evidence="10" type="ORF">DY78_GL000481</name>
</gene>
<dbReference type="NCBIfam" id="TIGR01297">
    <property type="entry name" value="CDF"/>
    <property type="match status" value="1"/>
</dbReference>
<dbReference type="Gene3D" id="1.20.1510.10">
    <property type="entry name" value="Cation efflux protein transmembrane domain"/>
    <property type="match status" value="1"/>
</dbReference>
<dbReference type="Gene3D" id="3.30.70.1350">
    <property type="entry name" value="Cation efflux protein, cytoplasmic domain"/>
    <property type="match status" value="1"/>
</dbReference>
<evidence type="ECO:0000256" key="4">
    <source>
        <dbReference type="ARBA" id="ARBA00022692"/>
    </source>
</evidence>
<sequence>MNHAKLRLARRLIVINGVFYVVLASGELVLGHLTHAAALMADGQNNVSGIFSATLLWVGLTYANMPSDAVHREGHWQFESLAVFLSGLVMILVGLNCMWGALKQTWQVLQAGSEHLTLIAVDAAAISGVILLIEAGINDYQGRRTHNSALLASAKDYLSDALTSFTTMLVISVALITHWYLVDTLSALVIGGYIVICGAQIVSASATRLSNGFEPKRQAELVKLVTQIPAVHAVAYLRGRYVGDLIIITMAVQVLPNLTVAETSEIRQKIIMVLTRRYPLLDCCVAFVPTS</sequence>
<comment type="subcellular location">
    <subcellularLocation>
        <location evidence="1">Membrane</location>
        <topology evidence="1">Multi-pass membrane protein</topology>
    </subcellularLocation>
</comment>
<evidence type="ECO:0000256" key="5">
    <source>
        <dbReference type="ARBA" id="ARBA00022989"/>
    </source>
</evidence>
<feature type="domain" description="Cation efflux protein cytoplasmic" evidence="9">
    <location>
        <begin position="217"/>
        <end position="284"/>
    </location>
</feature>
<feature type="transmembrane region" description="Helical" evidence="7">
    <location>
        <begin position="157"/>
        <end position="181"/>
    </location>
</feature>
<feature type="transmembrane region" description="Helical" evidence="7">
    <location>
        <begin position="46"/>
        <end position="64"/>
    </location>
</feature>
<dbReference type="PANTHER" id="PTHR43840">
    <property type="entry name" value="MITOCHONDRIAL METAL TRANSPORTER 1-RELATED"/>
    <property type="match status" value="1"/>
</dbReference>
<dbReference type="PANTHER" id="PTHR43840:SF50">
    <property type="entry name" value="MANGANESE EFFLUX SYSTEM PROTEIN MNES"/>
    <property type="match status" value="1"/>
</dbReference>
<feature type="transmembrane region" description="Helical" evidence="7">
    <location>
        <begin position="12"/>
        <end position="34"/>
    </location>
</feature>
<dbReference type="SUPFAM" id="SSF160240">
    <property type="entry name" value="Cation efflux protein cytoplasmic domain-like"/>
    <property type="match status" value="1"/>
</dbReference>
<keyword evidence="3" id="KW-0813">Transport</keyword>
<evidence type="ECO:0000259" key="8">
    <source>
        <dbReference type="Pfam" id="PF01545"/>
    </source>
</evidence>
<evidence type="ECO:0000256" key="3">
    <source>
        <dbReference type="ARBA" id="ARBA00022448"/>
    </source>
</evidence>
<dbReference type="SUPFAM" id="SSF161111">
    <property type="entry name" value="Cation efflux protein transmembrane domain-like"/>
    <property type="match status" value="1"/>
</dbReference>
<name>A0A0R2NSJ0_9LACO</name>
<dbReference type="Proteomes" id="UP000050920">
    <property type="component" value="Unassembled WGS sequence"/>
</dbReference>
<dbReference type="Pfam" id="PF16916">
    <property type="entry name" value="ZT_dimer"/>
    <property type="match status" value="1"/>
</dbReference>
<organism evidence="10 11">
    <name type="scientific">Lactiplantibacillus fabifermentans DSM 21115</name>
    <dbReference type="NCBI Taxonomy" id="1413187"/>
    <lineage>
        <taxon>Bacteria</taxon>
        <taxon>Bacillati</taxon>
        <taxon>Bacillota</taxon>
        <taxon>Bacilli</taxon>
        <taxon>Lactobacillales</taxon>
        <taxon>Lactobacillaceae</taxon>
        <taxon>Lactiplantibacillus</taxon>
    </lineage>
</organism>
<dbReference type="InterPro" id="IPR036837">
    <property type="entry name" value="Cation_efflux_CTD_sf"/>
</dbReference>
<comment type="caution">
    <text evidence="10">The sequence shown here is derived from an EMBL/GenBank/DDBJ whole genome shotgun (WGS) entry which is preliminary data.</text>
</comment>
<feature type="domain" description="Cation efflux protein transmembrane" evidence="8">
    <location>
        <begin position="15"/>
        <end position="209"/>
    </location>
</feature>
<dbReference type="GO" id="GO:0016020">
    <property type="term" value="C:membrane"/>
    <property type="evidence" value="ECO:0007669"/>
    <property type="project" value="UniProtKB-SubCell"/>
</dbReference>
<dbReference type="InterPro" id="IPR027470">
    <property type="entry name" value="Cation_efflux_CTD"/>
</dbReference>